<gene>
    <name evidence="2" type="ORF">E2C01_067585</name>
</gene>
<sequence>MGNRKQHGPKLTDAGSSIAHFRGGGEAAGGRDACDRGLAGPSLIGGNGRPRVVVVVVAWEGRRREEGLGRRSEGRWGEEGYRFRGKDGGRHGGNSGGRNEREECRVASRESPKLCINRKPIEAPLPLPLLPDSHAPTLTDKRTHSEGDRRR</sequence>
<comment type="caution">
    <text evidence="2">The sequence shown here is derived from an EMBL/GenBank/DDBJ whole genome shotgun (WGS) entry which is preliminary data.</text>
</comment>
<evidence type="ECO:0000313" key="2">
    <source>
        <dbReference type="EMBL" id="MPC73262.1"/>
    </source>
</evidence>
<feature type="compositionally biased region" description="Basic and acidic residues" evidence="1">
    <location>
        <begin position="98"/>
        <end position="112"/>
    </location>
</feature>
<organism evidence="2 3">
    <name type="scientific">Portunus trituberculatus</name>
    <name type="common">Swimming crab</name>
    <name type="synonym">Neptunus trituberculatus</name>
    <dbReference type="NCBI Taxonomy" id="210409"/>
    <lineage>
        <taxon>Eukaryota</taxon>
        <taxon>Metazoa</taxon>
        <taxon>Ecdysozoa</taxon>
        <taxon>Arthropoda</taxon>
        <taxon>Crustacea</taxon>
        <taxon>Multicrustacea</taxon>
        <taxon>Malacostraca</taxon>
        <taxon>Eumalacostraca</taxon>
        <taxon>Eucarida</taxon>
        <taxon>Decapoda</taxon>
        <taxon>Pleocyemata</taxon>
        <taxon>Brachyura</taxon>
        <taxon>Eubrachyura</taxon>
        <taxon>Portunoidea</taxon>
        <taxon>Portunidae</taxon>
        <taxon>Portuninae</taxon>
        <taxon>Portunus</taxon>
    </lineage>
</organism>
<dbReference type="Proteomes" id="UP000324222">
    <property type="component" value="Unassembled WGS sequence"/>
</dbReference>
<protein>
    <submittedName>
        <fullName evidence="2">Uncharacterized protein</fullName>
    </submittedName>
</protein>
<dbReference type="EMBL" id="VSRR010036451">
    <property type="protein sequence ID" value="MPC73262.1"/>
    <property type="molecule type" value="Genomic_DNA"/>
</dbReference>
<evidence type="ECO:0000313" key="3">
    <source>
        <dbReference type="Proteomes" id="UP000324222"/>
    </source>
</evidence>
<keyword evidence="3" id="KW-1185">Reference proteome</keyword>
<evidence type="ECO:0000256" key="1">
    <source>
        <dbReference type="SAM" id="MobiDB-lite"/>
    </source>
</evidence>
<reference evidence="2 3" key="1">
    <citation type="submission" date="2019-05" db="EMBL/GenBank/DDBJ databases">
        <title>Another draft genome of Portunus trituberculatus and its Hox gene families provides insights of decapod evolution.</title>
        <authorList>
            <person name="Jeong J.-H."/>
            <person name="Song I."/>
            <person name="Kim S."/>
            <person name="Choi T."/>
            <person name="Kim D."/>
            <person name="Ryu S."/>
            <person name="Kim W."/>
        </authorList>
    </citation>
    <scope>NUCLEOTIDE SEQUENCE [LARGE SCALE GENOMIC DNA]</scope>
    <source>
        <tissue evidence="2">Muscle</tissue>
    </source>
</reference>
<dbReference type="AlphaFoldDB" id="A0A5B7HPQ3"/>
<feature type="region of interest" description="Disordered" evidence="1">
    <location>
        <begin position="79"/>
        <end position="151"/>
    </location>
</feature>
<accession>A0A5B7HPQ3</accession>
<feature type="region of interest" description="Disordered" evidence="1">
    <location>
        <begin position="1"/>
        <end position="45"/>
    </location>
</feature>
<proteinExistence type="predicted"/>
<feature type="compositionally biased region" description="Basic and acidic residues" evidence="1">
    <location>
        <begin position="139"/>
        <end position="151"/>
    </location>
</feature>
<name>A0A5B7HPQ3_PORTR</name>
<feature type="compositionally biased region" description="Basic and acidic residues" evidence="1">
    <location>
        <begin position="79"/>
        <end position="90"/>
    </location>
</feature>